<dbReference type="Proteomes" id="UP000233551">
    <property type="component" value="Unassembled WGS sequence"/>
</dbReference>
<comment type="caution">
    <text evidence="1">The sequence shown here is derived from an EMBL/GenBank/DDBJ whole genome shotgun (WGS) entry which is preliminary data.</text>
</comment>
<dbReference type="EMBL" id="PGOL01005404">
    <property type="protein sequence ID" value="PKI35311.1"/>
    <property type="molecule type" value="Genomic_DNA"/>
</dbReference>
<dbReference type="PANTHER" id="PTHR23185:SF0">
    <property type="entry name" value="PROTEIN VIRILIZER HOMOLOG"/>
    <property type="match status" value="1"/>
</dbReference>
<dbReference type="AlphaFoldDB" id="A0A2I0HUC9"/>
<dbReference type="InterPro" id="IPR026736">
    <property type="entry name" value="Virilizer"/>
</dbReference>
<dbReference type="GO" id="GO:0003723">
    <property type="term" value="F:RNA binding"/>
    <property type="evidence" value="ECO:0007669"/>
    <property type="project" value="TreeGrafter"/>
</dbReference>
<name>A0A2I0HUC9_PUNGR</name>
<dbReference type="PANTHER" id="PTHR23185">
    <property type="entry name" value="PROTEIN VIRILIZER HOMOLOG"/>
    <property type="match status" value="1"/>
</dbReference>
<evidence type="ECO:0000313" key="1">
    <source>
        <dbReference type="EMBL" id="PKI35311.1"/>
    </source>
</evidence>
<evidence type="ECO:0000313" key="2">
    <source>
        <dbReference type="Proteomes" id="UP000233551"/>
    </source>
</evidence>
<dbReference type="STRING" id="22663.A0A2I0HUC9"/>
<accession>A0A2I0HUC9</accession>
<proteinExistence type="predicted"/>
<keyword evidence="2" id="KW-1185">Reference proteome</keyword>
<sequence>MHLRVINAIDHLLISAPQSEEFLWVLWELSAFSRSDSGRQALLVLGHFPEAISVLIEALQSVKELEPVAKTTGASPLDVAIFHSAAEIFEIIVTDTIASSLGSWIGYAVDLHRALHSSSPGSNRKDAPTRLLEWIDAGVVYHKNGAIGLLRYAAVLASGGDAHLTSTSILVSDLMDVENAIGDSSGVSDLNVLENLGKIISEKTFDGVVLRDSAVAQLITAIRILAFISENSTVAAELYDEGAITVVYAVLVNCRFMLERSSNSYDYLVDDGTECNSTSDLLSERNREQSLVDLLVPSMLLLITLLQKLQEANEQHRNTRLMNALLRLHREVSPKLAACAADLSSPYPDSALGFEAVCHLIVSALAYWTVFGWTPGLFHSLLTNVEATSLMALGPKGTCSLLCLLNDLFPEEGVWLWKNGMPLSSALRTLAVGTILGPHKEREVSWYLKPEHHEKVLSQLIPHLGKIAEIIQHYAISALAVIQDMLRLFIVRVACQKIENASILLRPIFLWIHENVSNLAFPSEIDAYKIYRYLDFLASLIEHPQTKVSFSASIFLTPA</sequence>
<gene>
    <name evidence="1" type="ORF">CRG98_044325</name>
</gene>
<dbReference type="GO" id="GO:0036396">
    <property type="term" value="C:RNA N6-methyladenosine methyltransferase complex"/>
    <property type="evidence" value="ECO:0007669"/>
    <property type="project" value="TreeGrafter"/>
</dbReference>
<protein>
    <submittedName>
        <fullName evidence="1">Uncharacterized protein</fullName>
    </submittedName>
</protein>
<reference evidence="1 2" key="1">
    <citation type="submission" date="2017-11" db="EMBL/GenBank/DDBJ databases">
        <title>De-novo sequencing of pomegranate (Punica granatum L.) genome.</title>
        <authorList>
            <person name="Akparov Z."/>
            <person name="Amiraslanov A."/>
            <person name="Hajiyeva S."/>
            <person name="Abbasov M."/>
            <person name="Kaur K."/>
            <person name="Hamwieh A."/>
            <person name="Solovyev V."/>
            <person name="Salamov A."/>
            <person name="Braich B."/>
            <person name="Kosarev P."/>
            <person name="Mahmoud A."/>
            <person name="Hajiyev E."/>
            <person name="Babayeva S."/>
            <person name="Izzatullayeva V."/>
            <person name="Mammadov A."/>
            <person name="Mammadov A."/>
            <person name="Sharifova S."/>
            <person name="Ojaghi J."/>
            <person name="Eynullazada K."/>
            <person name="Bayramov B."/>
            <person name="Abdulazimova A."/>
            <person name="Shahmuradov I."/>
        </authorList>
    </citation>
    <scope>NUCLEOTIDE SEQUENCE [LARGE SCALE GENOMIC DNA]</scope>
    <source>
        <strain evidence="2">cv. AG2017</strain>
        <tissue evidence="1">Leaf</tissue>
    </source>
</reference>
<organism evidence="1 2">
    <name type="scientific">Punica granatum</name>
    <name type="common">Pomegranate</name>
    <dbReference type="NCBI Taxonomy" id="22663"/>
    <lineage>
        <taxon>Eukaryota</taxon>
        <taxon>Viridiplantae</taxon>
        <taxon>Streptophyta</taxon>
        <taxon>Embryophyta</taxon>
        <taxon>Tracheophyta</taxon>
        <taxon>Spermatophyta</taxon>
        <taxon>Magnoliopsida</taxon>
        <taxon>eudicotyledons</taxon>
        <taxon>Gunneridae</taxon>
        <taxon>Pentapetalae</taxon>
        <taxon>rosids</taxon>
        <taxon>malvids</taxon>
        <taxon>Myrtales</taxon>
        <taxon>Lythraceae</taxon>
        <taxon>Punica</taxon>
    </lineage>
</organism>